<dbReference type="VEuPathDB" id="ToxoDB:ENH_00044110"/>
<dbReference type="RefSeq" id="XP_013440814.1">
    <property type="nucleotide sequence ID" value="XM_013585360.1"/>
</dbReference>
<dbReference type="GO" id="GO:0000176">
    <property type="term" value="C:nuclear exosome (RNase complex)"/>
    <property type="evidence" value="ECO:0007669"/>
    <property type="project" value="TreeGrafter"/>
</dbReference>
<feature type="compositionally biased region" description="Low complexity" evidence="4">
    <location>
        <begin position="33"/>
        <end position="43"/>
    </location>
</feature>
<feature type="region of interest" description="Disordered" evidence="4">
    <location>
        <begin position="22"/>
        <end position="52"/>
    </location>
</feature>
<comment type="subcellular location">
    <subcellularLocation>
        <location evidence="1">Nucleus</location>
    </subcellularLocation>
</comment>
<dbReference type="GO" id="GO:0071039">
    <property type="term" value="P:nuclear polyadenylation-dependent CUT catabolic process"/>
    <property type="evidence" value="ECO:0007669"/>
    <property type="project" value="TreeGrafter"/>
</dbReference>
<keyword evidence="3" id="KW-0175">Coiled coil</keyword>
<reference evidence="6" key="1">
    <citation type="submission" date="2013-10" db="EMBL/GenBank/DDBJ databases">
        <title>Genomic analysis of the causative agents of coccidiosis in chickens.</title>
        <authorList>
            <person name="Reid A.J."/>
            <person name="Blake D."/>
            <person name="Billington K."/>
            <person name="Browne H."/>
            <person name="Dunn M."/>
            <person name="Hung S."/>
            <person name="Kawahara F."/>
            <person name="Miranda-Saavedra D."/>
            <person name="Mourier T."/>
            <person name="Nagra H."/>
            <person name="Otto T.D."/>
            <person name="Rawlings N."/>
            <person name="Sanchez A."/>
            <person name="Sanders M."/>
            <person name="Subramaniam C."/>
            <person name="Tay Y."/>
            <person name="Dear P."/>
            <person name="Doerig C."/>
            <person name="Gruber A."/>
            <person name="Parkinson J."/>
            <person name="Shirley M."/>
            <person name="Wan K.L."/>
            <person name="Berriman M."/>
            <person name="Tomley F."/>
            <person name="Pain A."/>
        </authorList>
    </citation>
    <scope>NUCLEOTIDE SEQUENCE [LARGE SCALE GENOMIC DNA]</scope>
    <source>
        <strain evidence="6">Houghton</strain>
    </source>
</reference>
<feature type="domain" description="HRDC" evidence="5">
    <location>
        <begin position="644"/>
        <end position="724"/>
    </location>
</feature>
<dbReference type="Pfam" id="PF01612">
    <property type="entry name" value="DNA_pol_A_exo1"/>
    <property type="match status" value="1"/>
</dbReference>
<accession>U6MGS3</accession>
<dbReference type="GO" id="GO:0071051">
    <property type="term" value="P:poly(A)-dependent snoRNA 3'-end processing"/>
    <property type="evidence" value="ECO:0007669"/>
    <property type="project" value="TreeGrafter"/>
</dbReference>
<dbReference type="GO" id="GO:0000175">
    <property type="term" value="F:3'-5'-RNA exonuclease activity"/>
    <property type="evidence" value="ECO:0007669"/>
    <property type="project" value="InterPro"/>
</dbReference>
<proteinExistence type="predicted"/>
<dbReference type="GO" id="GO:0071040">
    <property type="term" value="P:nuclear polyadenylation-dependent antisense transcript catabolic process"/>
    <property type="evidence" value="ECO:0007669"/>
    <property type="project" value="TreeGrafter"/>
</dbReference>
<dbReference type="SUPFAM" id="SSF53098">
    <property type="entry name" value="Ribonuclease H-like"/>
    <property type="match status" value="1"/>
</dbReference>
<dbReference type="GO" id="GO:0003727">
    <property type="term" value="F:single-stranded RNA binding"/>
    <property type="evidence" value="ECO:0007669"/>
    <property type="project" value="TreeGrafter"/>
</dbReference>
<dbReference type="GO" id="GO:0071036">
    <property type="term" value="P:nuclear polyadenylation-dependent snoRNA catabolic process"/>
    <property type="evidence" value="ECO:0007669"/>
    <property type="project" value="TreeGrafter"/>
</dbReference>
<dbReference type="GO" id="GO:0071035">
    <property type="term" value="P:nuclear polyadenylation-dependent rRNA catabolic process"/>
    <property type="evidence" value="ECO:0007669"/>
    <property type="project" value="TreeGrafter"/>
</dbReference>
<feature type="region of interest" description="Disordered" evidence="4">
    <location>
        <begin position="1018"/>
        <end position="1047"/>
    </location>
</feature>
<dbReference type="GO" id="GO:0000166">
    <property type="term" value="F:nucleotide binding"/>
    <property type="evidence" value="ECO:0007669"/>
    <property type="project" value="InterPro"/>
</dbReference>
<evidence type="ECO:0000256" key="1">
    <source>
        <dbReference type="ARBA" id="ARBA00004123"/>
    </source>
</evidence>
<dbReference type="EMBL" id="HG722809">
    <property type="protein sequence ID" value="CDJ63452.1"/>
    <property type="molecule type" value="Genomic_DNA"/>
</dbReference>
<protein>
    <submittedName>
        <fullName evidence="6">Exosome component 10, putative</fullName>
    </submittedName>
</protein>
<dbReference type="GO" id="GO:0071037">
    <property type="term" value="P:nuclear polyadenylation-dependent snRNA catabolic process"/>
    <property type="evidence" value="ECO:0007669"/>
    <property type="project" value="TreeGrafter"/>
</dbReference>
<evidence type="ECO:0000256" key="2">
    <source>
        <dbReference type="ARBA" id="ARBA00023242"/>
    </source>
</evidence>
<dbReference type="SMART" id="SM00474">
    <property type="entry name" value="35EXOc"/>
    <property type="match status" value="1"/>
</dbReference>
<sequence>MNFCLSTVDAYLCQRTEALLHDSRGSQDPQSSEAAAEATAVEVDPTNDVTPRPNSLKSLLHQVAGVAAAAQRIPGGDDYTIRTSTSSNARKAAEAAAADTLKILLDIAVGCSGKSSNLSVLKKAEELHRLLAGPSDSTSNTGKGSSTSTSILLQEHGQQIHEGVGVGIQGLLDELLEAVDLCLEAHRRSPQTRIRAQLPSQQHGGQPEKRQQEQLQQQQTRETAEANEKSAVLGRDGRVISLPSIFSVLEGRPQSQWAYLINNDSRKFVPRLHEKPHKKYPLTPATVDAQKERALWLERRRDLLEDTVSTAAAAETASGQQKQQLLEQLRQHEEDLITLQKEEDEAQSAESTEPLPHPYEGELKDLVWLAEGDKQQSGVYSELFTLKEATLPSPVEETPLVFVETPQQLREMLDELCSGRHKVVAIDTEHHSYESYKGFICLIQLSTCGSAGAAKDFLVDPFSLFVHLTALNELTANPKILKILHGSASDVIWLQRDFSVYLVNVFDTAVAARTLAIPGGASLANLLSFYLKKQKDRKMQLADWRVRPLTKEMKSYGRSDTHYLPYIYQCMQNQLLARDDQTGMFNLSCTTPAELGTPTGSGKAAVLGVMERSRDICLSLYTEGPFDEEKEATQLLKRNNVALAPLSFAALKGLLAWRDSVARKRDVSPHAVLANACILLLAQRRPLDHMQLRSAIRPTPPAVRRYSGDILKAIHDGLQKAATQPSPPVDAHQEAEAESKQQQTQPQEQKQPDQPEPMLDDTDDLLPSAEVLRNAVTAQQQLLAAFDAPEASVDAPAGASDNKGEPNAFDKNNGSSSPGSSSRSDTNTSSLQQQQQSPVQIGGLFRIGSTGPKPSVVVRISSDVLSCHMENYFGSAASGISVQSASVRNASHKARQVARWVYRQLQQMEMNRLLHCQEMPDVQVPEQVEQKQHHQVDEVVSTGLHLLPAHPPPPPDPEIVAAAVAAIGISGSAAAVAPTAPEAPSTSPTVAKDATVGNVSKKRGHSAEVEASMGLLPVAQQKWKRRKKQRQHPAKLPRPLEATQFVN</sequence>
<dbReference type="GO" id="GO:0005730">
    <property type="term" value="C:nucleolus"/>
    <property type="evidence" value="ECO:0007669"/>
    <property type="project" value="TreeGrafter"/>
</dbReference>
<feature type="region of interest" description="Disordered" evidence="4">
    <location>
        <begin position="720"/>
        <end position="763"/>
    </location>
</feature>
<keyword evidence="7" id="KW-1185">Reference proteome</keyword>
<feature type="compositionally biased region" description="Polar residues" evidence="4">
    <location>
        <begin position="191"/>
        <end position="204"/>
    </location>
</feature>
<dbReference type="GO" id="GO:0000467">
    <property type="term" value="P:exonucleolytic trimming to generate mature 3'-end of 5.8S rRNA from tricistronic rRNA transcript (SSU-rRNA, 5.8S rRNA, LSU-rRNA)"/>
    <property type="evidence" value="ECO:0007669"/>
    <property type="project" value="InterPro"/>
</dbReference>
<feature type="compositionally biased region" description="Low complexity" evidence="4">
    <location>
        <begin position="812"/>
        <end position="836"/>
    </location>
</feature>
<evidence type="ECO:0000256" key="4">
    <source>
        <dbReference type="SAM" id="MobiDB-lite"/>
    </source>
</evidence>
<evidence type="ECO:0000313" key="6">
    <source>
        <dbReference type="EMBL" id="CDJ63452.1"/>
    </source>
</evidence>
<dbReference type="GeneID" id="25474568"/>
<dbReference type="GO" id="GO:0071044">
    <property type="term" value="P:histone mRNA catabolic process"/>
    <property type="evidence" value="ECO:0007669"/>
    <property type="project" value="TreeGrafter"/>
</dbReference>
<dbReference type="PROSITE" id="PS50967">
    <property type="entry name" value="HRDC"/>
    <property type="match status" value="1"/>
</dbReference>
<feature type="compositionally biased region" description="Low complexity" evidence="4">
    <location>
        <begin position="740"/>
        <end position="749"/>
    </location>
</feature>
<dbReference type="InterPro" id="IPR002121">
    <property type="entry name" value="HRDC_dom"/>
</dbReference>
<gene>
    <name evidence="6" type="ORF">ENH_00044110</name>
</gene>
<evidence type="ECO:0000313" key="7">
    <source>
        <dbReference type="Proteomes" id="UP000030754"/>
    </source>
</evidence>
<dbReference type="Gene3D" id="3.30.420.10">
    <property type="entry name" value="Ribonuclease H-like superfamily/Ribonuclease H"/>
    <property type="match status" value="1"/>
</dbReference>
<dbReference type="Gene3D" id="1.10.150.80">
    <property type="entry name" value="HRDC domain"/>
    <property type="match status" value="1"/>
</dbReference>
<dbReference type="OrthoDB" id="2250022at2759"/>
<dbReference type="GO" id="GO:0071038">
    <property type="term" value="P:TRAMP-dependent tRNA surveillance pathway"/>
    <property type="evidence" value="ECO:0007669"/>
    <property type="project" value="TreeGrafter"/>
</dbReference>
<dbReference type="Proteomes" id="UP000030754">
    <property type="component" value="Unassembled WGS sequence"/>
</dbReference>
<dbReference type="PANTHER" id="PTHR12124">
    <property type="entry name" value="POLYMYOSITIS/SCLERODERMA AUTOANTIGEN-RELATED"/>
    <property type="match status" value="1"/>
</dbReference>
<dbReference type="InterPro" id="IPR036397">
    <property type="entry name" value="RNaseH_sf"/>
</dbReference>
<feature type="region of interest" description="Disordered" evidence="4">
    <location>
        <begin position="190"/>
        <end position="231"/>
    </location>
</feature>
<dbReference type="InterPro" id="IPR010997">
    <property type="entry name" value="HRDC-like_sf"/>
</dbReference>
<organism evidence="6 7">
    <name type="scientific">Eimeria necatrix</name>
    <dbReference type="NCBI Taxonomy" id="51315"/>
    <lineage>
        <taxon>Eukaryota</taxon>
        <taxon>Sar</taxon>
        <taxon>Alveolata</taxon>
        <taxon>Apicomplexa</taxon>
        <taxon>Conoidasida</taxon>
        <taxon>Coccidia</taxon>
        <taxon>Eucoccidiorida</taxon>
        <taxon>Eimeriorina</taxon>
        <taxon>Eimeriidae</taxon>
        <taxon>Eimeria</taxon>
    </lineage>
</organism>
<feature type="coiled-coil region" evidence="3">
    <location>
        <begin position="322"/>
        <end position="349"/>
    </location>
</feature>
<keyword evidence="2" id="KW-0539">Nucleus</keyword>
<dbReference type="PANTHER" id="PTHR12124:SF47">
    <property type="entry name" value="EXOSOME COMPONENT 10"/>
    <property type="match status" value="1"/>
</dbReference>
<dbReference type="Pfam" id="PF00570">
    <property type="entry name" value="HRDC"/>
    <property type="match status" value="1"/>
</dbReference>
<evidence type="ECO:0000259" key="5">
    <source>
        <dbReference type="PROSITE" id="PS50967"/>
    </source>
</evidence>
<dbReference type="InterPro" id="IPR002562">
    <property type="entry name" value="3'-5'_exonuclease_dom"/>
</dbReference>
<dbReference type="SUPFAM" id="SSF47819">
    <property type="entry name" value="HRDC-like"/>
    <property type="match status" value="1"/>
</dbReference>
<dbReference type="InterPro" id="IPR045092">
    <property type="entry name" value="Rrp6-like"/>
</dbReference>
<evidence type="ECO:0000256" key="3">
    <source>
        <dbReference type="SAM" id="Coils"/>
    </source>
</evidence>
<dbReference type="InterPro" id="IPR012337">
    <property type="entry name" value="RNaseH-like_sf"/>
</dbReference>
<reference evidence="6" key="2">
    <citation type="submission" date="2013-10" db="EMBL/GenBank/DDBJ databases">
        <authorList>
            <person name="Aslett M."/>
        </authorList>
    </citation>
    <scope>NUCLEOTIDE SEQUENCE [LARGE SCALE GENOMIC DNA]</scope>
    <source>
        <strain evidence="6">Houghton</strain>
    </source>
</reference>
<feature type="compositionally biased region" description="Basic residues" evidence="4">
    <location>
        <begin position="1022"/>
        <end position="1035"/>
    </location>
</feature>
<dbReference type="InterPro" id="IPR044876">
    <property type="entry name" value="HRDC_dom_sf"/>
</dbReference>
<dbReference type="AlphaFoldDB" id="U6MGS3"/>
<feature type="region of interest" description="Disordered" evidence="4">
    <location>
        <begin position="793"/>
        <end position="847"/>
    </location>
</feature>
<name>U6MGS3_9EIME</name>